<keyword evidence="3" id="KW-0731">Sigma factor</keyword>
<reference evidence="9" key="1">
    <citation type="journal article" date="2019" name="Int. J. Syst. Evol. Microbiol.">
        <title>The Global Catalogue of Microorganisms (GCM) 10K type strain sequencing project: providing services to taxonomists for standard genome sequencing and annotation.</title>
        <authorList>
            <consortium name="The Broad Institute Genomics Platform"/>
            <consortium name="The Broad Institute Genome Sequencing Center for Infectious Disease"/>
            <person name="Wu L."/>
            <person name="Ma J."/>
        </authorList>
    </citation>
    <scope>NUCLEOTIDE SEQUENCE [LARGE SCALE GENOMIC DNA]</scope>
    <source>
        <strain evidence="9">JCM 14969</strain>
    </source>
</reference>
<sequence length="178" mass="20113">MTMSPGRSGVPPSAVTEREDAITRLHREQWAGLVRLSLLLLGDRASAEDAVQESFAAIYRRWDKIKDRDRLDAYLRSAVLNTSRSVLRRRRLAVLHRQPIEPPVWSAESEAMLGEDRREVLAALATLPTRRREVLVMRFYLHLSDAEIAETLGISAVSVRSTVSRGLKDLGQKLEEGR</sequence>
<dbReference type="InterPro" id="IPR013325">
    <property type="entry name" value="RNA_pol_sigma_r2"/>
</dbReference>
<dbReference type="InterPro" id="IPR039425">
    <property type="entry name" value="RNA_pol_sigma-70-like"/>
</dbReference>
<name>A0ABP4Q5N5_9ACTN</name>
<protein>
    <submittedName>
        <fullName evidence="8">SigE family RNA polymerase sigma factor</fullName>
    </submittedName>
</protein>
<evidence type="ECO:0000313" key="8">
    <source>
        <dbReference type="EMBL" id="GAA1598480.1"/>
    </source>
</evidence>
<dbReference type="PANTHER" id="PTHR43133:SF50">
    <property type="entry name" value="ECF RNA POLYMERASE SIGMA FACTOR SIGM"/>
    <property type="match status" value="1"/>
</dbReference>
<keyword evidence="5" id="KW-0804">Transcription</keyword>
<dbReference type="SUPFAM" id="SSF88946">
    <property type="entry name" value="Sigma2 domain of RNA polymerase sigma factors"/>
    <property type="match status" value="1"/>
</dbReference>
<dbReference type="InterPro" id="IPR013324">
    <property type="entry name" value="RNA_pol_sigma_r3/r4-like"/>
</dbReference>
<gene>
    <name evidence="8" type="ORF">GCM10009789_60560</name>
</gene>
<feature type="domain" description="RNA polymerase sigma-70 region 2" evidence="6">
    <location>
        <begin position="35"/>
        <end position="91"/>
    </location>
</feature>
<comment type="similarity">
    <text evidence="1">Belongs to the sigma-70 factor family. ECF subfamily.</text>
</comment>
<proteinExistence type="inferred from homology"/>
<dbReference type="CDD" id="cd06171">
    <property type="entry name" value="Sigma70_r4"/>
    <property type="match status" value="1"/>
</dbReference>
<dbReference type="Proteomes" id="UP001500393">
    <property type="component" value="Unassembled WGS sequence"/>
</dbReference>
<dbReference type="Pfam" id="PF08281">
    <property type="entry name" value="Sigma70_r4_2"/>
    <property type="match status" value="1"/>
</dbReference>
<evidence type="ECO:0000313" key="9">
    <source>
        <dbReference type="Proteomes" id="UP001500393"/>
    </source>
</evidence>
<keyword evidence="4" id="KW-0238">DNA-binding</keyword>
<dbReference type="InterPro" id="IPR036388">
    <property type="entry name" value="WH-like_DNA-bd_sf"/>
</dbReference>
<dbReference type="RefSeq" id="WP_344219916.1">
    <property type="nucleotide sequence ID" value="NZ_BAAAOS010000048.1"/>
</dbReference>
<dbReference type="NCBIfam" id="TIGR02983">
    <property type="entry name" value="SigE-fam_strep"/>
    <property type="match status" value="1"/>
</dbReference>
<evidence type="ECO:0000256" key="5">
    <source>
        <dbReference type="ARBA" id="ARBA00023163"/>
    </source>
</evidence>
<dbReference type="Gene3D" id="1.10.1740.10">
    <property type="match status" value="1"/>
</dbReference>
<evidence type="ECO:0000256" key="3">
    <source>
        <dbReference type="ARBA" id="ARBA00023082"/>
    </source>
</evidence>
<dbReference type="Pfam" id="PF04542">
    <property type="entry name" value="Sigma70_r2"/>
    <property type="match status" value="1"/>
</dbReference>
<dbReference type="NCBIfam" id="TIGR02937">
    <property type="entry name" value="sigma70-ECF"/>
    <property type="match status" value="1"/>
</dbReference>
<feature type="domain" description="RNA polymerase sigma factor 70 region 4 type 2" evidence="7">
    <location>
        <begin position="118"/>
        <end position="170"/>
    </location>
</feature>
<comment type="caution">
    <text evidence="8">The sequence shown here is derived from an EMBL/GenBank/DDBJ whole genome shotgun (WGS) entry which is preliminary data.</text>
</comment>
<dbReference type="EMBL" id="BAAAOS010000048">
    <property type="protein sequence ID" value="GAA1598480.1"/>
    <property type="molecule type" value="Genomic_DNA"/>
</dbReference>
<evidence type="ECO:0000259" key="7">
    <source>
        <dbReference type="Pfam" id="PF08281"/>
    </source>
</evidence>
<organism evidence="8 9">
    <name type="scientific">Kribbella sancticallisti</name>
    <dbReference type="NCBI Taxonomy" id="460087"/>
    <lineage>
        <taxon>Bacteria</taxon>
        <taxon>Bacillati</taxon>
        <taxon>Actinomycetota</taxon>
        <taxon>Actinomycetes</taxon>
        <taxon>Propionibacteriales</taxon>
        <taxon>Kribbellaceae</taxon>
        <taxon>Kribbella</taxon>
    </lineage>
</organism>
<evidence type="ECO:0000259" key="6">
    <source>
        <dbReference type="Pfam" id="PF04542"/>
    </source>
</evidence>
<evidence type="ECO:0000256" key="1">
    <source>
        <dbReference type="ARBA" id="ARBA00010641"/>
    </source>
</evidence>
<dbReference type="Gene3D" id="1.10.10.10">
    <property type="entry name" value="Winged helix-like DNA-binding domain superfamily/Winged helix DNA-binding domain"/>
    <property type="match status" value="1"/>
</dbReference>
<dbReference type="SUPFAM" id="SSF88659">
    <property type="entry name" value="Sigma3 and sigma4 domains of RNA polymerase sigma factors"/>
    <property type="match status" value="1"/>
</dbReference>
<dbReference type="InterPro" id="IPR014325">
    <property type="entry name" value="RNA_pol_sigma-E_actinobac"/>
</dbReference>
<keyword evidence="9" id="KW-1185">Reference proteome</keyword>
<dbReference type="InterPro" id="IPR007627">
    <property type="entry name" value="RNA_pol_sigma70_r2"/>
</dbReference>
<accession>A0ABP4Q5N5</accession>
<dbReference type="InterPro" id="IPR014284">
    <property type="entry name" value="RNA_pol_sigma-70_dom"/>
</dbReference>
<dbReference type="InterPro" id="IPR013249">
    <property type="entry name" value="RNA_pol_sigma70_r4_t2"/>
</dbReference>
<evidence type="ECO:0000256" key="4">
    <source>
        <dbReference type="ARBA" id="ARBA00023125"/>
    </source>
</evidence>
<keyword evidence="2" id="KW-0805">Transcription regulation</keyword>
<evidence type="ECO:0000256" key="2">
    <source>
        <dbReference type="ARBA" id="ARBA00023015"/>
    </source>
</evidence>
<dbReference type="PANTHER" id="PTHR43133">
    <property type="entry name" value="RNA POLYMERASE ECF-TYPE SIGMA FACTO"/>
    <property type="match status" value="1"/>
</dbReference>